<organism evidence="1 2">
    <name type="scientific">Cuscuta europaea</name>
    <name type="common">European dodder</name>
    <dbReference type="NCBI Taxonomy" id="41803"/>
    <lineage>
        <taxon>Eukaryota</taxon>
        <taxon>Viridiplantae</taxon>
        <taxon>Streptophyta</taxon>
        <taxon>Embryophyta</taxon>
        <taxon>Tracheophyta</taxon>
        <taxon>Spermatophyta</taxon>
        <taxon>Magnoliopsida</taxon>
        <taxon>eudicotyledons</taxon>
        <taxon>Gunneridae</taxon>
        <taxon>Pentapetalae</taxon>
        <taxon>asterids</taxon>
        <taxon>lamiids</taxon>
        <taxon>Solanales</taxon>
        <taxon>Convolvulaceae</taxon>
        <taxon>Cuscuteae</taxon>
        <taxon>Cuscuta</taxon>
        <taxon>Cuscuta subgen. Cuscuta</taxon>
    </lineage>
</organism>
<comment type="caution">
    <text evidence="1">The sequence shown here is derived from an EMBL/GenBank/DDBJ whole genome shotgun (WGS) entry which is preliminary data.</text>
</comment>
<accession>A0A9P1E0W4</accession>
<reference evidence="1" key="1">
    <citation type="submission" date="2022-07" db="EMBL/GenBank/DDBJ databases">
        <authorList>
            <person name="Macas J."/>
            <person name="Novak P."/>
            <person name="Neumann P."/>
        </authorList>
    </citation>
    <scope>NUCLEOTIDE SEQUENCE</scope>
</reference>
<name>A0A9P1E0W4_CUSEU</name>
<sequence>MPVQDEKRVSHFSNVVGVSFPVSAAGGDGGGELAELDATDGAPGFAGLHGGDAFPAVAARVPRLHRPVVRPGCTNNRVGIRVVQAPHSSPAVLVALEHGHPPLKVVLRHDAVVVARPDDPAAPPGFPLEAAQLRRRADVVVAGASMVEQNGPVRRILSSVDFSGKQCVDAVDSDFPGDPTGSQELIRWVEL</sequence>
<protein>
    <submittedName>
        <fullName evidence="1">Uncharacterized protein</fullName>
    </submittedName>
</protein>
<dbReference type="EMBL" id="CAMAPE010000005">
    <property type="protein sequence ID" value="CAH9069850.1"/>
    <property type="molecule type" value="Genomic_DNA"/>
</dbReference>
<gene>
    <name evidence="1" type="ORF">CEURO_LOCUS3415</name>
</gene>
<evidence type="ECO:0000313" key="1">
    <source>
        <dbReference type="EMBL" id="CAH9069850.1"/>
    </source>
</evidence>
<dbReference type="Proteomes" id="UP001152484">
    <property type="component" value="Unassembled WGS sequence"/>
</dbReference>
<keyword evidence="2" id="KW-1185">Reference proteome</keyword>
<dbReference type="AlphaFoldDB" id="A0A9P1E0W4"/>
<proteinExistence type="predicted"/>
<evidence type="ECO:0000313" key="2">
    <source>
        <dbReference type="Proteomes" id="UP001152484"/>
    </source>
</evidence>